<keyword evidence="3 12" id="KW-0813">Transport</keyword>
<keyword evidence="7" id="KW-0106">Calcium</keyword>
<accession>A0ABP1AP57</accession>
<dbReference type="Gene3D" id="1.50.40.10">
    <property type="entry name" value="Mitochondrial carrier domain"/>
    <property type="match status" value="1"/>
</dbReference>
<keyword evidence="8" id="KW-1133">Transmembrane helix</keyword>
<evidence type="ECO:0000256" key="3">
    <source>
        <dbReference type="ARBA" id="ARBA00022448"/>
    </source>
</evidence>
<evidence type="ECO:0000256" key="10">
    <source>
        <dbReference type="ARBA" id="ARBA00023136"/>
    </source>
</evidence>
<keyword evidence="14" id="KW-1185">Reference proteome</keyword>
<gene>
    <name evidence="13" type="ORF">CSSPJE1EN2_LOCUS7192</name>
</gene>
<evidence type="ECO:0000256" key="12">
    <source>
        <dbReference type="RuleBase" id="RU000488"/>
    </source>
</evidence>
<dbReference type="PROSITE" id="PS50920">
    <property type="entry name" value="SOLCAR"/>
    <property type="match status" value="3"/>
</dbReference>
<dbReference type="PANTHER" id="PTHR45678:SF9">
    <property type="entry name" value="CALCIUM-BINDING MITOCHONDRIAL CARRIER PROTEIN ARALAR1"/>
    <property type="match status" value="1"/>
</dbReference>
<evidence type="ECO:0000256" key="6">
    <source>
        <dbReference type="ARBA" id="ARBA00022792"/>
    </source>
</evidence>
<keyword evidence="5" id="KW-0677">Repeat</keyword>
<organism evidence="13 14">
    <name type="scientific">Sphagnum jensenii</name>
    <dbReference type="NCBI Taxonomy" id="128206"/>
    <lineage>
        <taxon>Eukaryota</taxon>
        <taxon>Viridiplantae</taxon>
        <taxon>Streptophyta</taxon>
        <taxon>Embryophyta</taxon>
        <taxon>Bryophyta</taxon>
        <taxon>Sphagnophytina</taxon>
        <taxon>Sphagnopsida</taxon>
        <taxon>Sphagnales</taxon>
        <taxon>Sphagnaceae</taxon>
        <taxon>Sphagnum</taxon>
    </lineage>
</organism>
<evidence type="ECO:0000256" key="7">
    <source>
        <dbReference type="ARBA" id="ARBA00022837"/>
    </source>
</evidence>
<dbReference type="PANTHER" id="PTHR45678">
    <property type="entry name" value="MITOCHONDRIAL 2-OXODICARBOXYLATE CARRIER 1-RELATED"/>
    <property type="match status" value="1"/>
</dbReference>
<evidence type="ECO:0000313" key="14">
    <source>
        <dbReference type="Proteomes" id="UP001497522"/>
    </source>
</evidence>
<feature type="repeat" description="Solcar" evidence="11">
    <location>
        <begin position="368"/>
        <end position="452"/>
    </location>
</feature>
<comment type="subcellular location">
    <subcellularLocation>
        <location evidence="1">Mitochondrion inner membrane</location>
        <topology evidence="1">Multi-pass membrane protein</topology>
    </subcellularLocation>
</comment>
<dbReference type="InterPro" id="IPR002067">
    <property type="entry name" value="MCP"/>
</dbReference>
<dbReference type="InterPro" id="IPR023395">
    <property type="entry name" value="MCP_dom_sf"/>
</dbReference>
<keyword evidence="4 11" id="KW-0812">Transmembrane</keyword>
<evidence type="ECO:0000256" key="9">
    <source>
        <dbReference type="ARBA" id="ARBA00023128"/>
    </source>
</evidence>
<evidence type="ECO:0000256" key="2">
    <source>
        <dbReference type="ARBA" id="ARBA00006375"/>
    </source>
</evidence>
<sequence>MCCICWQEPPHQEVPTQAPLPRMMGGLVDWLTIDQVLKRTGNLNNRQKFLSVSKSLKAQYCDNLESKPVLRKLLEDLGLSHWKKSQAAIAAAAVASLLSLSLSSSAIATPDNQVFERQESSLQDLEMHLEGRVRLELETEIQLQRKVWGIIESTASTGATAASVSLAPTLHAVGNIPGANFLIRAAQHFGGGGVAGAVGATVVYPLDTIKTRMQAQSSLEGEEPQYKDEIDCLKQLVVKEGPASLYSGLVPQLLGIAPEKAMKLTVNEMLLGVLETMMPGARIWLLEFIAGGGGGFSQVVFTNPMEIVKVRLQTQSKDGVPKTMVDVVRELGVLGLYRGVGITMARDVPSSAIFFACYTLLQQLYPDQNFMAGCLAAIPATVLVTPMDIIKTRLQKEPTPGEEPYRDWLQCLQLLVEREGPQALFKGSLVRVIRTSPQFGITLTLYSLFFNGS</sequence>
<evidence type="ECO:0000256" key="8">
    <source>
        <dbReference type="ARBA" id="ARBA00022989"/>
    </source>
</evidence>
<evidence type="ECO:0000256" key="1">
    <source>
        <dbReference type="ARBA" id="ARBA00004448"/>
    </source>
</evidence>
<dbReference type="SUPFAM" id="SSF103506">
    <property type="entry name" value="Mitochondrial carrier"/>
    <property type="match status" value="1"/>
</dbReference>
<comment type="similarity">
    <text evidence="2 12">Belongs to the mitochondrial carrier (TC 2.A.29) family.</text>
</comment>
<feature type="repeat" description="Solcar" evidence="11">
    <location>
        <begin position="282"/>
        <end position="364"/>
    </location>
</feature>
<evidence type="ECO:0000313" key="13">
    <source>
        <dbReference type="EMBL" id="CAK9864197.1"/>
    </source>
</evidence>
<dbReference type="Proteomes" id="UP001497522">
    <property type="component" value="Chromosome 14"/>
</dbReference>
<dbReference type="EMBL" id="OZ023715">
    <property type="protein sequence ID" value="CAK9864197.1"/>
    <property type="molecule type" value="Genomic_DNA"/>
</dbReference>
<dbReference type="Pfam" id="PF00153">
    <property type="entry name" value="Mito_carr"/>
    <property type="match status" value="3"/>
</dbReference>
<evidence type="ECO:0000256" key="4">
    <source>
        <dbReference type="ARBA" id="ARBA00022692"/>
    </source>
</evidence>
<reference evidence="13" key="1">
    <citation type="submission" date="2024-03" db="EMBL/GenBank/DDBJ databases">
        <authorList>
            <consortium name="ELIXIR-Norway"/>
            <consortium name="Elixir Norway"/>
        </authorList>
    </citation>
    <scope>NUCLEOTIDE SEQUENCE</scope>
</reference>
<protein>
    <submittedName>
        <fullName evidence="13">Uncharacterized protein</fullName>
    </submittedName>
</protein>
<evidence type="ECO:0000256" key="11">
    <source>
        <dbReference type="PROSITE-ProRule" id="PRU00282"/>
    </source>
</evidence>
<keyword evidence="10 11" id="KW-0472">Membrane</keyword>
<feature type="repeat" description="Solcar" evidence="11">
    <location>
        <begin position="183"/>
        <end position="273"/>
    </location>
</feature>
<dbReference type="InterPro" id="IPR018108">
    <property type="entry name" value="MCP_transmembrane"/>
</dbReference>
<dbReference type="InterPro" id="IPR051028">
    <property type="entry name" value="Mito_Solute_Carrier"/>
</dbReference>
<keyword evidence="6" id="KW-0999">Mitochondrion inner membrane</keyword>
<evidence type="ECO:0000256" key="5">
    <source>
        <dbReference type="ARBA" id="ARBA00022737"/>
    </source>
</evidence>
<proteinExistence type="inferred from homology"/>
<dbReference type="PRINTS" id="PR00926">
    <property type="entry name" value="MITOCARRIER"/>
</dbReference>
<keyword evidence="9" id="KW-0496">Mitochondrion</keyword>
<name>A0ABP1AP57_9BRYO</name>